<proteinExistence type="predicted"/>
<name>A0ACC0Y015_9ROSI</name>
<keyword evidence="2" id="KW-1185">Reference proteome</keyword>
<reference evidence="2" key="1">
    <citation type="journal article" date="2023" name="G3 (Bethesda)">
        <title>Genome assembly and association tests identify interacting loci associated with vigor, precocity, and sex in interspecific pistachio rootstocks.</title>
        <authorList>
            <person name="Palmer W."/>
            <person name="Jacygrad E."/>
            <person name="Sagayaradj S."/>
            <person name="Cavanaugh K."/>
            <person name="Han R."/>
            <person name="Bertier L."/>
            <person name="Beede B."/>
            <person name="Kafkas S."/>
            <person name="Golino D."/>
            <person name="Preece J."/>
            <person name="Michelmore R."/>
        </authorList>
    </citation>
    <scope>NUCLEOTIDE SEQUENCE [LARGE SCALE GENOMIC DNA]</scope>
</reference>
<gene>
    <name evidence="1" type="ORF">Pint_09335</name>
</gene>
<dbReference type="Proteomes" id="UP001163603">
    <property type="component" value="Chromosome 10"/>
</dbReference>
<accession>A0ACC0Y015</accession>
<organism evidence="1 2">
    <name type="scientific">Pistacia integerrima</name>
    <dbReference type="NCBI Taxonomy" id="434235"/>
    <lineage>
        <taxon>Eukaryota</taxon>
        <taxon>Viridiplantae</taxon>
        <taxon>Streptophyta</taxon>
        <taxon>Embryophyta</taxon>
        <taxon>Tracheophyta</taxon>
        <taxon>Spermatophyta</taxon>
        <taxon>Magnoliopsida</taxon>
        <taxon>eudicotyledons</taxon>
        <taxon>Gunneridae</taxon>
        <taxon>Pentapetalae</taxon>
        <taxon>rosids</taxon>
        <taxon>malvids</taxon>
        <taxon>Sapindales</taxon>
        <taxon>Anacardiaceae</taxon>
        <taxon>Pistacia</taxon>
    </lineage>
</organism>
<sequence length="197" mass="23553">MEQLRKIKRILNHFKMNKMLMDETIIVSSIIDKLPPSWRDFRRSLKHKEDDISLDDLTKSLRVEEEFRLRDEPKEQSIPDSKVHTMEEKQTSKSTNRRVFNSLGVGHKSKKPKQEAKCFFCGKHDHFKKDCRFWKKKKEKYSTSAKNENLVAMIYEINLLEDNSAWWVDSGATRHVYKNKDFFSNPLIQYKMTWCCS</sequence>
<protein>
    <submittedName>
        <fullName evidence="1">Uncharacterized protein</fullName>
    </submittedName>
</protein>
<comment type="caution">
    <text evidence="1">The sequence shown here is derived from an EMBL/GenBank/DDBJ whole genome shotgun (WGS) entry which is preliminary data.</text>
</comment>
<evidence type="ECO:0000313" key="2">
    <source>
        <dbReference type="Proteomes" id="UP001163603"/>
    </source>
</evidence>
<dbReference type="EMBL" id="CM047745">
    <property type="protein sequence ID" value="KAJ0026040.1"/>
    <property type="molecule type" value="Genomic_DNA"/>
</dbReference>
<evidence type="ECO:0000313" key="1">
    <source>
        <dbReference type="EMBL" id="KAJ0026040.1"/>
    </source>
</evidence>